<evidence type="ECO:0000313" key="3">
    <source>
        <dbReference type="EMBL" id="KAA8822969.1"/>
    </source>
</evidence>
<protein>
    <submittedName>
        <fullName evidence="3">DivIVA domain-containing protein</fullName>
    </submittedName>
</protein>
<dbReference type="OrthoDB" id="3480096at2"/>
<evidence type="ECO:0000313" key="4">
    <source>
        <dbReference type="Proteomes" id="UP000345527"/>
    </source>
</evidence>
<feature type="region of interest" description="Disordered" evidence="1">
    <location>
        <begin position="109"/>
        <end position="131"/>
    </location>
</feature>
<sequence length="610" mass="61965">MSEQPAATGQGPVIARAGKRKWGYDTAQVDEFLARAHTLYEAERPQLTQRDIQAVSFDLVKDGYAIAQVDAALSRLERAVVDKHTSWELSHGGRVPFKVRSEEMLAQLANHGDREPRHRFKDGEAKKPSYDRKQVDRVVDQVIAKASSALEVQGALPPDSKELLDVTASRVANVIFTQRKGKRGYDERAVDYYLDVAVQLLSRLESFARISDYSADAAESAPAAVPLETASPAPAAFAPQVPAAAAAAPVSAAPAASAQPAAAPFAAVAQAASSIAPAAQQAVQTAQQAQAVPSLFAAASAAGVAAAAGTAAASVAASASSAALNAHAAAERESFDALNAAERSIFAARPASSAVPAAATAPAAPVAQQPAPLAPASAVSETPAPAVAPVSAPIAEAPSLSSSLAALAQSVPQHTAATSVESAPTEAIAPVDQPAVAETPAPVPVHVTVPTPAVAAQPTAAQPVVVPEPAAPAASAASAPVSSPAPLIPEPAPAVASAPVHAETPTVQSFRTPSLSPIAAPAPLIAEPVVEHVTDAPKDDAAPDAALADADAKSEKKDDVDPDQYLANLLGSTAFPKIDLDIPNLSFPSLSEDGDDIIDTPKTNGDQQSR</sequence>
<feature type="compositionally biased region" description="Polar residues" evidence="1">
    <location>
        <begin position="601"/>
        <end position="610"/>
    </location>
</feature>
<accession>A0A5J5E2E1</accession>
<feature type="region of interest" description="Disordered" evidence="1">
    <location>
        <begin position="579"/>
        <end position="610"/>
    </location>
</feature>
<dbReference type="EMBL" id="RZNZ01000013">
    <property type="protein sequence ID" value="KAA8818835.1"/>
    <property type="molecule type" value="Genomic_DNA"/>
</dbReference>
<reference evidence="4 5" key="1">
    <citation type="journal article" date="2019" name="Syst. Appl. Microbiol.">
        <title>Characterization of Bifidobacterium species in feaces of the Egyptian fruit bat: Description of B. vespertilionis sp. nov. and B. rousetti sp. nov.</title>
        <authorList>
            <person name="Modesto M."/>
            <person name="Satti M."/>
            <person name="Watanabe K."/>
            <person name="Puglisi E."/>
            <person name="Morelli L."/>
            <person name="Huang C.-H."/>
            <person name="Liou J.-S."/>
            <person name="Miyashita M."/>
            <person name="Tamura T."/>
            <person name="Saito S."/>
            <person name="Mori K."/>
            <person name="Huang L."/>
            <person name="Sciavilla P."/>
            <person name="Sandri C."/>
            <person name="Spiezio C."/>
            <person name="Vitali F."/>
            <person name="Cavalieri D."/>
            <person name="Perpetuini G."/>
            <person name="Tofalo R."/>
            <person name="Bonetti A."/>
            <person name="Arita M."/>
            <person name="Mattarelli P."/>
        </authorList>
    </citation>
    <scope>NUCLEOTIDE SEQUENCE [LARGE SCALE GENOMIC DNA]</scope>
    <source>
        <strain evidence="2 5">RST16</strain>
        <strain evidence="3 4">RST8</strain>
    </source>
</reference>
<dbReference type="InterPro" id="IPR019932">
    <property type="entry name" value="CHP03543"/>
</dbReference>
<dbReference type="Proteomes" id="UP000345527">
    <property type="component" value="Unassembled WGS sequence"/>
</dbReference>
<organism evidence="3 4">
    <name type="scientific">Bifidobacterium vespertilionis</name>
    <dbReference type="NCBI Taxonomy" id="2562524"/>
    <lineage>
        <taxon>Bacteria</taxon>
        <taxon>Bacillati</taxon>
        <taxon>Actinomycetota</taxon>
        <taxon>Actinomycetes</taxon>
        <taxon>Bifidobacteriales</taxon>
        <taxon>Bifidobacteriaceae</taxon>
        <taxon>Bifidobacterium</taxon>
    </lineage>
</organism>
<evidence type="ECO:0000256" key="1">
    <source>
        <dbReference type="SAM" id="MobiDB-lite"/>
    </source>
</evidence>
<gene>
    <name evidence="3" type="ORF">EM848_07275</name>
    <name evidence="2" type="ORF">EMO90_09215</name>
</gene>
<evidence type="ECO:0000313" key="5">
    <source>
        <dbReference type="Proteomes" id="UP000374630"/>
    </source>
</evidence>
<dbReference type="Proteomes" id="UP000374630">
    <property type="component" value="Unassembled WGS sequence"/>
</dbReference>
<dbReference type="RefSeq" id="WP_150354276.1">
    <property type="nucleotide sequence ID" value="NZ_RZNZ01000013.1"/>
</dbReference>
<proteinExistence type="predicted"/>
<feature type="compositionally biased region" description="Basic and acidic residues" evidence="1">
    <location>
        <begin position="111"/>
        <end position="131"/>
    </location>
</feature>
<feature type="compositionally biased region" description="Basic and acidic residues" evidence="1">
    <location>
        <begin position="550"/>
        <end position="559"/>
    </location>
</feature>
<dbReference type="AlphaFoldDB" id="A0A5J5E2E1"/>
<dbReference type="NCBIfam" id="TIGR03544">
    <property type="entry name" value="DivI1A_domain"/>
    <property type="match status" value="2"/>
</dbReference>
<keyword evidence="5" id="KW-1185">Reference proteome</keyword>
<comment type="caution">
    <text evidence="3">The sequence shown here is derived from an EMBL/GenBank/DDBJ whole genome shotgun (WGS) entry which is preliminary data.</text>
</comment>
<dbReference type="EMBL" id="RZOA01000013">
    <property type="protein sequence ID" value="KAA8822969.1"/>
    <property type="molecule type" value="Genomic_DNA"/>
</dbReference>
<dbReference type="InterPro" id="IPR019933">
    <property type="entry name" value="DivIVA_domain"/>
</dbReference>
<dbReference type="NCBIfam" id="TIGR03543">
    <property type="entry name" value="divI1A_rptt_fam"/>
    <property type="match status" value="1"/>
</dbReference>
<evidence type="ECO:0000313" key="2">
    <source>
        <dbReference type="EMBL" id="KAA8818835.1"/>
    </source>
</evidence>
<feature type="region of interest" description="Disordered" evidence="1">
    <location>
        <begin position="537"/>
        <end position="561"/>
    </location>
</feature>
<name>A0A5J5E2E1_9BIFI</name>